<keyword evidence="4" id="KW-1185">Reference proteome</keyword>
<feature type="compositionally biased region" description="Basic and acidic residues" evidence="1">
    <location>
        <begin position="130"/>
        <end position="144"/>
    </location>
</feature>
<evidence type="ECO:0000256" key="2">
    <source>
        <dbReference type="SAM" id="Phobius"/>
    </source>
</evidence>
<evidence type="ECO:0000313" key="3">
    <source>
        <dbReference type="EMBL" id="RDB28109.1"/>
    </source>
</evidence>
<accession>A0A369K0H5</accession>
<proteinExistence type="predicted"/>
<keyword evidence="2" id="KW-1133">Transmembrane helix</keyword>
<keyword evidence="2" id="KW-0812">Transmembrane</keyword>
<evidence type="ECO:0000256" key="1">
    <source>
        <dbReference type="SAM" id="MobiDB-lite"/>
    </source>
</evidence>
<dbReference type="EMBL" id="LUEZ02000012">
    <property type="protein sequence ID" value="RDB28109.1"/>
    <property type="molecule type" value="Genomic_DNA"/>
</dbReference>
<evidence type="ECO:0000313" key="4">
    <source>
        <dbReference type="Proteomes" id="UP000076154"/>
    </source>
</evidence>
<comment type="caution">
    <text evidence="3">The sequence shown here is derived from an EMBL/GenBank/DDBJ whole genome shotgun (WGS) entry which is preliminary data.</text>
</comment>
<dbReference type="InParanoid" id="A0A369K0H5"/>
<protein>
    <submittedName>
        <fullName evidence="3">Uncharacterized protein</fullName>
    </submittedName>
</protein>
<sequence length="278" mass="31534">MFAIIFVALGFASTMLYRAYWGNVNMFGTEVMRWWIDSSLGDVGLNRLGELIESTGGDISELEAVLEQHLWPFPTQNLHVPTTTTGDYYTPQPYIRLSKATIGKLMFLFILLWYRQRILRMMRASVSRESRESRANPFSEDKAKAGALPGSDDQKMLYDPQVYQNPFIIALGCVEPEQRDSPDTIDSPVPTFWPFVPRPVVSGTHIQVARDIRPNTDEVFRAVDGASDIDSSPTFSSDPTSNLAEFFQKEWGRVWQRCSEMVEEEKNMESRGGPIALC</sequence>
<gene>
    <name evidence="3" type="ORF">Hypma_001441</name>
</gene>
<organism evidence="3 4">
    <name type="scientific">Hypsizygus marmoreus</name>
    <name type="common">White beech mushroom</name>
    <name type="synonym">Agaricus marmoreus</name>
    <dbReference type="NCBI Taxonomy" id="39966"/>
    <lineage>
        <taxon>Eukaryota</taxon>
        <taxon>Fungi</taxon>
        <taxon>Dikarya</taxon>
        <taxon>Basidiomycota</taxon>
        <taxon>Agaricomycotina</taxon>
        <taxon>Agaricomycetes</taxon>
        <taxon>Agaricomycetidae</taxon>
        <taxon>Agaricales</taxon>
        <taxon>Tricholomatineae</taxon>
        <taxon>Lyophyllaceae</taxon>
        <taxon>Hypsizygus</taxon>
    </lineage>
</organism>
<reference evidence="3" key="1">
    <citation type="submission" date="2018-04" db="EMBL/GenBank/DDBJ databases">
        <title>Whole genome sequencing of Hypsizygus marmoreus.</title>
        <authorList>
            <person name="Choi I.-G."/>
            <person name="Min B."/>
            <person name="Kim J.-G."/>
            <person name="Kim S."/>
            <person name="Oh Y.-L."/>
            <person name="Kong W.-S."/>
            <person name="Park H."/>
            <person name="Jeong J."/>
            <person name="Song E.-S."/>
        </authorList>
    </citation>
    <scope>NUCLEOTIDE SEQUENCE [LARGE SCALE GENOMIC DNA]</scope>
    <source>
        <strain evidence="3">51987-8</strain>
    </source>
</reference>
<feature type="transmembrane region" description="Helical" evidence="2">
    <location>
        <begin position="94"/>
        <end position="114"/>
    </location>
</feature>
<keyword evidence="2" id="KW-0472">Membrane</keyword>
<dbReference type="Proteomes" id="UP000076154">
    <property type="component" value="Unassembled WGS sequence"/>
</dbReference>
<feature type="region of interest" description="Disordered" evidence="1">
    <location>
        <begin position="130"/>
        <end position="150"/>
    </location>
</feature>
<dbReference type="AlphaFoldDB" id="A0A369K0H5"/>
<name>A0A369K0H5_HYPMA</name>